<proteinExistence type="predicted"/>
<name>A0A392RYU5_9FABA</name>
<protein>
    <submittedName>
        <fullName evidence="2">Uncharacterized protein</fullName>
    </submittedName>
</protein>
<sequence length="53" mass="5744">MDVVSANCDCVLQLSYIPRWEDEDCGAQGMKNATAAMAGDGGGERRGKERPQR</sequence>
<dbReference type="Proteomes" id="UP000265520">
    <property type="component" value="Unassembled WGS sequence"/>
</dbReference>
<comment type="caution">
    <text evidence="2">The sequence shown here is derived from an EMBL/GenBank/DDBJ whole genome shotgun (WGS) entry which is preliminary data.</text>
</comment>
<organism evidence="2 3">
    <name type="scientific">Trifolium medium</name>
    <dbReference type="NCBI Taxonomy" id="97028"/>
    <lineage>
        <taxon>Eukaryota</taxon>
        <taxon>Viridiplantae</taxon>
        <taxon>Streptophyta</taxon>
        <taxon>Embryophyta</taxon>
        <taxon>Tracheophyta</taxon>
        <taxon>Spermatophyta</taxon>
        <taxon>Magnoliopsida</taxon>
        <taxon>eudicotyledons</taxon>
        <taxon>Gunneridae</taxon>
        <taxon>Pentapetalae</taxon>
        <taxon>rosids</taxon>
        <taxon>fabids</taxon>
        <taxon>Fabales</taxon>
        <taxon>Fabaceae</taxon>
        <taxon>Papilionoideae</taxon>
        <taxon>50 kb inversion clade</taxon>
        <taxon>NPAAA clade</taxon>
        <taxon>Hologalegina</taxon>
        <taxon>IRL clade</taxon>
        <taxon>Trifolieae</taxon>
        <taxon>Trifolium</taxon>
    </lineage>
</organism>
<keyword evidence="3" id="KW-1185">Reference proteome</keyword>
<feature type="region of interest" description="Disordered" evidence="1">
    <location>
        <begin position="34"/>
        <end position="53"/>
    </location>
</feature>
<dbReference type="AlphaFoldDB" id="A0A392RYU5"/>
<dbReference type="EMBL" id="LXQA010296430">
    <property type="protein sequence ID" value="MCI41801.1"/>
    <property type="molecule type" value="Genomic_DNA"/>
</dbReference>
<evidence type="ECO:0000313" key="3">
    <source>
        <dbReference type="Proteomes" id="UP000265520"/>
    </source>
</evidence>
<feature type="compositionally biased region" description="Basic and acidic residues" evidence="1">
    <location>
        <begin position="42"/>
        <end position="53"/>
    </location>
</feature>
<evidence type="ECO:0000256" key="1">
    <source>
        <dbReference type="SAM" id="MobiDB-lite"/>
    </source>
</evidence>
<reference evidence="2 3" key="1">
    <citation type="journal article" date="2018" name="Front. Plant Sci.">
        <title>Red Clover (Trifolium pratense) and Zigzag Clover (T. medium) - A Picture of Genomic Similarities and Differences.</title>
        <authorList>
            <person name="Dluhosova J."/>
            <person name="Istvanek J."/>
            <person name="Nedelnik J."/>
            <person name="Repkova J."/>
        </authorList>
    </citation>
    <scope>NUCLEOTIDE SEQUENCE [LARGE SCALE GENOMIC DNA]</scope>
    <source>
        <strain evidence="3">cv. 10/8</strain>
        <tissue evidence="2">Leaf</tissue>
    </source>
</reference>
<evidence type="ECO:0000313" key="2">
    <source>
        <dbReference type="EMBL" id="MCI41801.1"/>
    </source>
</evidence>
<accession>A0A392RYU5</accession>